<feature type="DNA-binding region" description="H-T-H motif" evidence="4">
    <location>
        <begin position="32"/>
        <end position="51"/>
    </location>
</feature>
<organism evidence="6 7">
    <name type="scientific">Hydrogenimonas thermophila</name>
    <dbReference type="NCBI Taxonomy" id="223786"/>
    <lineage>
        <taxon>Bacteria</taxon>
        <taxon>Pseudomonadati</taxon>
        <taxon>Campylobacterota</taxon>
        <taxon>Epsilonproteobacteria</taxon>
        <taxon>Campylobacterales</taxon>
        <taxon>Hydrogenimonadaceae</taxon>
        <taxon>Hydrogenimonas</taxon>
    </lineage>
</organism>
<dbReference type="PANTHER" id="PTHR43479">
    <property type="entry name" value="ACREF/ENVCD OPERON REPRESSOR-RELATED"/>
    <property type="match status" value="1"/>
</dbReference>
<dbReference type="STRING" id="223786.SAMN05216234_13716"/>
<dbReference type="Gene3D" id="1.10.357.10">
    <property type="entry name" value="Tetracycline Repressor, domain 2"/>
    <property type="match status" value="1"/>
</dbReference>
<dbReference type="AlphaFoldDB" id="A0A1I5SVE6"/>
<gene>
    <name evidence="6" type="ORF">SAMN05216234_13716</name>
</gene>
<evidence type="ECO:0000256" key="2">
    <source>
        <dbReference type="ARBA" id="ARBA00023125"/>
    </source>
</evidence>
<dbReference type="OrthoDB" id="63332at2"/>
<accession>A0A1I5SVE6</accession>
<dbReference type="SUPFAM" id="SSF46689">
    <property type="entry name" value="Homeodomain-like"/>
    <property type="match status" value="1"/>
</dbReference>
<sequence>MKKSKYHHGNLKDELLNIAFEFIHKNGVENLTLKILAEETGTSRSAIYRHFSSKDELIETIIEKGFEEFDNAVSPILKDIEKPLADRFYLSGKKYIEFAIENRNLYTLLFGKKYADIRERIVDIKDDDCSGFGTLKLAIEEGQKSGIIKNDDSYKQAIVIWSSLHGLASLIINGFMNVEEIYEEVYNDMFKTLLAGIVTNRVKLISSIPFLNRALEPKL</sequence>
<evidence type="ECO:0000256" key="3">
    <source>
        <dbReference type="ARBA" id="ARBA00023163"/>
    </source>
</evidence>
<evidence type="ECO:0000256" key="4">
    <source>
        <dbReference type="PROSITE-ProRule" id="PRU00335"/>
    </source>
</evidence>
<dbReference type="PANTHER" id="PTHR43479:SF11">
    <property type="entry name" value="ACREF_ENVCD OPERON REPRESSOR-RELATED"/>
    <property type="match status" value="1"/>
</dbReference>
<name>A0A1I5SVE6_9BACT</name>
<protein>
    <submittedName>
        <fullName evidence="6">Transcriptional regulator, TetR family</fullName>
    </submittedName>
</protein>
<keyword evidence="1" id="KW-0805">Transcription regulation</keyword>
<dbReference type="InterPro" id="IPR001647">
    <property type="entry name" value="HTH_TetR"/>
</dbReference>
<evidence type="ECO:0000313" key="6">
    <source>
        <dbReference type="EMBL" id="SFP74196.1"/>
    </source>
</evidence>
<dbReference type="RefSeq" id="WP_092913547.1">
    <property type="nucleotide sequence ID" value="NZ_FOXB01000037.1"/>
</dbReference>
<keyword evidence="7" id="KW-1185">Reference proteome</keyword>
<keyword evidence="3" id="KW-0804">Transcription</keyword>
<dbReference type="Pfam" id="PF00440">
    <property type="entry name" value="TetR_N"/>
    <property type="match status" value="1"/>
</dbReference>
<dbReference type="InterPro" id="IPR009057">
    <property type="entry name" value="Homeodomain-like_sf"/>
</dbReference>
<dbReference type="Proteomes" id="UP000199227">
    <property type="component" value="Unassembled WGS sequence"/>
</dbReference>
<dbReference type="InterPro" id="IPR050624">
    <property type="entry name" value="HTH-type_Tx_Regulator"/>
</dbReference>
<dbReference type="SUPFAM" id="SSF48498">
    <property type="entry name" value="Tetracyclin repressor-like, C-terminal domain"/>
    <property type="match status" value="1"/>
</dbReference>
<reference evidence="6 7" key="1">
    <citation type="submission" date="2016-10" db="EMBL/GenBank/DDBJ databases">
        <authorList>
            <person name="de Groot N.N."/>
        </authorList>
    </citation>
    <scope>NUCLEOTIDE SEQUENCE [LARGE SCALE GENOMIC DNA]</scope>
    <source>
        <strain evidence="6 7">EP1-55-1</strain>
    </source>
</reference>
<dbReference type="PRINTS" id="PR00455">
    <property type="entry name" value="HTHTETR"/>
</dbReference>
<evidence type="ECO:0000313" key="7">
    <source>
        <dbReference type="Proteomes" id="UP000199227"/>
    </source>
</evidence>
<dbReference type="GO" id="GO:0003677">
    <property type="term" value="F:DNA binding"/>
    <property type="evidence" value="ECO:0007669"/>
    <property type="project" value="UniProtKB-UniRule"/>
</dbReference>
<keyword evidence="2 4" id="KW-0238">DNA-binding</keyword>
<dbReference type="InterPro" id="IPR036271">
    <property type="entry name" value="Tet_transcr_reg_TetR-rel_C_sf"/>
</dbReference>
<proteinExistence type="predicted"/>
<dbReference type="EMBL" id="FOXB01000037">
    <property type="protein sequence ID" value="SFP74196.1"/>
    <property type="molecule type" value="Genomic_DNA"/>
</dbReference>
<dbReference type="InterPro" id="IPR025996">
    <property type="entry name" value="MT1864/Rv1816-like_C"/>
</dbReference>
<evidence type="ECO:0000256" key="1">
    <source>
        <dbReference type="ARBA" id="ARBA00023015"/>
    </source>
</evidence>
<feature type="domain" description="HTH tetR-type" evidence="5">
    <location>
        <begin position="9"/>
        <end position="69"/>
    </location>
</feature>
<dbReference type="PROSITE" id="PS50977">
    <property type="entry name" value="HTH_TETR_2"/>
    <property type="match status" value="1"/>
</dbReference>
<dbReference type="Pfam" id="PF13305">
    <property type="entry name" value="TetR_C_33"/>
    <property type="match status" value="1"/>
</dbReference>
<evidence type="ECO:0000259" key="5">
    <source>
        <dbReference type="PROSITE" id="PS50977"/>
    </source>
</evidence>